<sequence>MSKQQKNFSKYLLVDRPHVSAPAARSISAIETTISGSILILTAAVAVALRLVPYEYIGRNRVPAIVFKGLPSTFHGFVISIMFAFSGAFSALLVPNNPKISRLCRYFSTVSMASAVAFLISATFSRTS</sequence>
<reference evidence="2 3" key="1">
    <citation type="journal article" date="2018" name="Proc. Natl. Acad. Sci. U.S.A.">
        <title>Draft genome sequence of Camellia sinensis var. sinensis provides insights into the evolution of the tea genome and tea quality.</title>
        <authorList>
            <person name="Wei C."/>
            <person name="Yang H."/>
            <person name="Wang S."/>
            <person name="Zhao J."/>
            <person name="Liu C."/>
            <person name="Gao L."/>
            <person name="Xia E."/>
            <person name="Lu Y."/>
            <person name="Tai Y."/>
            <person name="She G."/>
            <person name="Sun J."/>
            <person name="Cao H."/>
            <person name="Tong W."/>
            <person name="Gao Q."/>
            <person name="Li Y."/>
            <person name="Deng W."/>
            <person name="Jiang X."/>
            <person name="Wang W."/>
            <person name="Chen Q."/>
            <person name="Zhang S."/>
            <person name="Li H."/>
            <person name="Wu J."/>
            <person name="Wang P."/>
            <person name="Li P."/>
            <person name="Shi C."/>
            <person name="Zheng F."/>
            <person name="Jian J."/>
            <person name="Huang B."/>
            <person name="Shan D."/>
            <person name="Shi M."/>
            <person name="Fang C."/>
            <person name="Yue Y."/>
            <person name="Li F."/>
            <person name="Li D."/>
            <person name="Wei S."/>
            <person name="Han B."/>
            <person name="Jiang C."/>
            <person name="Yin Y."/>
            <person name="Xia T."/>
            <person name="Zhang Z."/>
            <person name="Bennetzen J.L."/>
            <person name="Zhao S."/>
            <person name="Wan X."/>
        </authorList>
    </citation>
    <scope>NUCLEOTIDE SEQUENCE [LARGE SCALE GENOMIC DNA]</scope>
    <source>
        <strain evidence="3">cv. Shuchazao</strain>
        <tissue evidence="2">Leaf</tissue>
    </source>
</reference>
<keyword evidence="1" id="KW-1133">Transmembrane helix</keyword>
<feature type="transmembrane region" description="Helical" evidence="1">
    <location>
        <begin position="106"/>
        <end position="124"/>
    </location>
</feature>
<evidence type="ECO:0008006" key="4">
    <source>
        <dbReference type="Google" id="ProtNLM"/>
    </source>
</evidence>
<dbReference type="AlphaFoldDB" id="A0A4S4EEG3"/>
<organism evidence="2 3">
    <name type="scientific">Camellia sinensis var. sinensis</name>
    <name type="common">China tea</name>
    <dbReference type="NCBI Taxonomy" id="542762"/>
    <lineage>
        <taxon>Eukaryota</taxon>
        <taxon>Viridiplantae</taxon>
        <taxon>Streptophyta</taxon>
        <taxon>Embryophyta</taxon>
        <taxon>Tracheophyta</taxon>
        <taxon>Spermatophyta</taxon>
        <taxon>Magnoliopsida</taxon>
        <taxon>eudicotyledons</taxon>
        <taxon>Gunneridae</taxon>
        <taxon>Pentapetalae</taxon>
        <taxon>asterids</taxon>
        <taxon>Ericales</taxon>
        <taxon>Theaceae</taxon>
        <taxon>Camellia</taxon>
    </lineage>
</organism>
<proteinExistence type="predicted"/>
<name>A0A4S4EEG3_CAMSN</name>
<gene>
    <name evidence="2" type="ORF">TEA_006807</name>
</gene>
<dbReference type="EMBL" id="SDRB02005085">
    <property type="protein sequence ID" value="THG14763.1"/>
    <property type="molecule type" value="Genomic_DNA"/>
</dbReference>
<comment type="caution">
    <text evidence="2">The sequence shown here is derived from an EMBL/GenBank/DDBJ whole genome shotgun (WGS) entry which is preliminary data.</text>
</comment>
<keyword evidence="3" id="KW-1185">Reference proteome</keyword>
<feature type="transmembrane region" description="Helical" evidence="1">
    <location>
        <begin position="74"/>
        <end position="94"/>
    </location>
</feature>
<evidence type="ECO:0000313" key="3">
    <source>
        <dbReference type="Proteomes" id="UP000306102"/>
    </source>
</evidence>
<accession>A0A4S4EEG3</accession>
<evidence type="ECO:0000256" key="1">
    <source>
        <dbReference type="SAM" id="Phobius"/>
    </source>
</evidence>
<keyword evidence="1" id="KW-0812">Transmembrane</keyword>
<protein>
    <recommendedName>
        <fullName evidence="4">PGG domain-containing protein</fullName>
    </recommendedName>
</protein>
<feature type="transmembrane region" description="Helical" evidence="1">
    <location>
        <begin position="34"/>
        <end position="54"/>
    </location>
</feature>
<dbReference type="Proteomes" id="UP000306102">
    <property type="component" value="Unassembled WGS sequence"/>
</dbReference>
<keyword evidence="1" id="KW-0472">Membrane</keyword>
<evidence type="ECO:0000313" key="2">
    <source>
        <dbReference type="EMBL" id="THG14763.1"/>
    </source>
</evidence>